<dbReference type="GO" id="GO:0043115">
    <property type="term" value="F:precorrin-2 dehydrogenase activity"/>
    <property type="evidence" value="ECO:0007669"/>
    <property type="project" value="UniProtKB-EC"/>
</dbReference>
<dbReference type="InterPro" id="IPR028162">
    <property type="entry name" value="Met8_C"/>
</dbReference>
<sequence>MPHPKIEPNGSLMLAWQVKNRHVLVVGGGEVAASRVYHLLNANAKVTLIAPEIVSQELQFRIDNGDLHKVCVRDYRTADLTMYEGEAVIPDLDNLLDPDYAYIDDLVQSRRFALVLVAINDHVLSRQIYYQAKYLGLMANIADIPPLCDYYFGAIVRRGFLQVMISTNGRSPRMAHLIRNLIIEKCGFDDPEFKIDEIVENIGKLRAMLRKKVDGMDETSINSRMEWIKSVTDMYSLHQWSAVGEEHLKEILDYYPEQPPVDLLSQVSPPDLSKLSFEVS</sequence>
<evidence type="ECO:0000259" key="6">
    <source>
        <dbReference type="Pfam" id="PF14823"/>
    </source>
</evidence>
<dbReference type="GO" id="GO:0004325">
    <property type="term" value="F:ferrochelatase activity"/>
    <property type="evidence" value="ECO:0007669"/>
    <property type="project" value="InterPro"/>
</dbReference>
<dbReference type="OrthoDB" id="1721126at2759"/>
<dbReference type="STRING" id="984486.A0A1E3QNX0"/>
<dbReference type="AlphaFoldDB" id="A0A1E3QNX0"/>
<evidence type="ECO:0000256" key="4">
    <source>
        <dbReference type="ARBA" id="ARBA00023027"/>
    </source>
</evidence>
<feature type="domain" description="Siroheme biosynthesis protein Met8 C-terminal" evidence="6">
    <location>
        <begin position="195"/>
        <end position="258"/>
    </location>
</feature>
<keyword evidence="3" id="KW-0560">Oxidoreductase</keyword>
<dbReference type="EC" id="1.3.1.76" evidence="2"/>
<keyword evidence="4" id="KW-0520">NAD</keyword>
<dbReference type="Gene3D" id="1.10.3280.10">
    <property type="entry name" value="Siroheme synthase, domain 3"/>
    <property type="match status" value="1"/>
</dbReference>
<dbReference type="SUPFAM" id="SSF51735">
    <property type="entry name" value="NAD(P)-binding Rossmann-fold domains"/>
    <property type="match status" value="1"/>
</dbReference>
<dbReference type="Pfam" id="PF14823">
    <property type="entry name" value="Sirohm_synth_C"/>
    <property type="match status" value="1"/>
</dbReference>
<keyword evidence="9" id="KW-1185">Reference proteome</keyword>
<dbReference type="UniPathway" id="UPA00262">
    <property type="reaction ID" value="UER00222"/>
</dbReference>
<name>A0A1E3QNX0_9ASCO</name>
<evidence type="ECO:0000259" key="7">
    <source>
        <dbReference type="Pfam" id="PF14824"/>
    </source>
</evidence>
<dbReference type="Pfam" id="PF14824">
    <property type="entry name" value="Sirohm_synth_M"/>
    <property type="match status" value="1"/>
</dbReference>
<protein>
    <recommendedName>
        <fullName evidence="2">precorrin-2 dehydrogenase</fullName>
        <ecNumber evidence="2">1.3.1.76</ecNumber>
    </recommendedName>
</protein>
<evidence type="ECO:0000313" key="9">
    <source>
        <dbReference type="Proteomes" id="UP000094336"/>
    </source>
</evidence>
<gene>
    <name evidence="8" type="ORF">BABINDRAFT_62833</name>
</gene>
<feature type="domain" description="Siroheme synthase central" evidence="7">
    <location>
        <begin position="158"/>
        <end position="182"/>
    </location>
</feature>
<organism evidence="8 9">
    <name type="scientific">Babjeviella inositovora NRRL Y-12698</name>
    <dbReference type="NCBI Taxonomy" id="984486"/>
    <lineage>
        <taxon>Eukaryota</taxon>
        <taxon>Fungi</taxon>
        <taxon>Dikarya</taxon>
        <taxon>Ascomycota</taxon>
        <taxon>Saccharomycotina</taxon>
        <taxon>Pichiomycetes</taxon>
        <taxon>Serinales incertae sedis</taxon>
        <taxon>Babjeviella</taxon>
    </lineage>
</organism>
<dbReference type="GeneID" id="30150250"/>
<dbReference type="InterPro" id="IPR028161">
    <property type="entry name" value="Met8-like"/>
</dbReference>
<dbReference type="InterPro" id="IPR028281">
    <property type="entry name" value="Sirohaem_synthase_central"/>
</dbReference>
<evidence type="ECO:0000256" key="2">
    <source>
        <dbReference type="ARBA" id="ARBA00012400"/>
    </source>
</evidence>
<dbReference type="EMBL" id="KV454432">
    <property type="protein sequence ID" value="ODQ79375.1"/>
    <property type="molecule type" value="Genomic_DNA"/>
</dbReference>
<accession>A0A1E3QNX0</accession>
<keyword evidence="5" id="KW-0627">Porphyrin biosynthesis</keyword>
<dbReference type="SUPFAM" id="SSF75615">
    <property type="entry name" value="Siroheme synthase middle domains-like"/>
    <property type="match status" value="1"/>
</dbReference>
<dbReference type="GO" id="GO:0019354">
    <property type="term" value="P:siroheme biosynthetic process"/>
    <property type="evidence" value="ECO:0007669"/>
    <property type="project" value="UniProtKB-UniPathway"/>
</dbReference>
<comment type="pathway">
    <text evidence="1">Porphyrin-containing compound metabolism; siroheme biosynthesis; sirohydrochlorin from precorrin-2: step 1/1.</text>
</comment>
<dbReference type="PANTHER" id="PTHR35330:SF1">
    <property type="entry name" value="SIROHEME BIOSYNTHESIS PROTEIN MET8"/>
    <property type="match status" value="1"/>
</dbReference>
<proteinExistence type="predicted"/>
<evidence type="ECO:0000313" key="8">
    <source>
        <dbReference type="EMBL" id="ODQ79375.1"/>
    </source>
</evidence>
<dbReference type="Gene3D" id="3.30.160.110">
    <property type="entry name" value="Siroheme synthase, domain 2"/>
    <property type="match status" value="1"/>
</dbReference>
<dbReference type="InterPro" id="IPR036291">
    <property type="entry name" value="NAD(P)-bd_dom_sf"/>
</dbReference>
<evidence type="ECO:0000256" key="5">
    <source>
        <dbReference type="ARBA" id="ARBA00023244"/>
    </source>
</evidence>
<evidence type="ECO:0000256" key="1">
    <source>
        <dbReference type="ARBA" id="ARBA00005010"/>
    </source>
</evidence>
<dbReference type="PANTHER" id="PTHR35330">
    <property type="entry name" value="SIROHEME BIOSYNTHESIS PROTEIN MET8"/>
    <property type="match status" value="1"/>
</dbReference>
<dbReference type="RefSeq" id="XP_018984703.1">
    <property type="nucleotide sequence ID" value="XM_019132397.1"/>
</dbReference>
<evidence type="ECO:0000256" key="3">
    <source>
        <dbReference type="ARBA" id="ARBA00023002"/>
    </source>
</evidence>
<dbReference type="Gene3D" id="3.40.50.720">
    <property type="entry name" value="NAD(P)-binding Rossmann-like Domain"/>
    <property type="match status" value="1"/>
</dbReference>
<reference evidence="9" key="1">
    <citation type="submission" date="2016-05" db="EMBL/GenBank/DDBJ databases">
        <title>Comparative genomics of biotechnologically important yeasts.</title>
        <authorList>
            <consortium name="DOE Joint Genome Institute"/>
            <person name="Riley R."/>
            <person name="Haridas S."/>
            <person name="Wolfe K.H."/>
            <person name="Lopes M.R."/>
            <person name="Hittinger C.T."/>
            <person name="Goker M."/>
            <person name="Salamov A."/>
            <person name="Wisecaver J."/>
            <person name="Long T.M."/>
            <person name="Aerts A.L."/>
            <person name="Barry K."/>
            <person name="Choi C."/>
            <person name="Clum A."/>
            <person name="Coughlan A.Y."/>
            <person name="Deshpande S."/>
            <person name="Douglass A.P."/>
            <person name="Hanson S.J."/>
            <person name="Klenk H.-P."/>
            <person name="Labutti K."/>
            <person name="Lapidus A."/>
            <person name="Lindquist E."/>
            <person name="Lipzen A."/>
            <person name="Meier-Kolthoff J.P."/>
            <person name="Ohm R.A."/>
            <person name="Otillar R.P."/>
            <person name="Pangilinan J."/>
            <person name="Peng Y."/>
            <person name="Rokas A."/>
            <person name="Rosa C.A."/>
            <person name="Scheuner C."/>
            <person name="Sibirny A.A."/>
            <person name="Slot J.C."/>
            <person name="Stielow J.B."/>
            <person name="Sun H."/>
            <person name="Kurtzman C.P."/>
            <person name="Blackwell M."/>
            <person name="Grigoriev I.V."/>
            <person name="Jeffries T.W."/>
        </authorList>
    </citation>
    <scope>NUCLEOTIDE SEQUENCE [LARGE SCALE GENOMIC DNA]</scope>
    <source>
        <strain evidence="9">NRRL Y-12698</strain>
    </source>
</reference>
<dbReference type="Proteomes" id="UP000094336">
    <property type="component" value="Unassembled WGS sequence"/>
</dbReference>
<dbReference type="Pfam" id="PF13241">
    <property type="entry name" value="NAD_binding_7"/>
    <property type="match status" value="1"/>
</dbReference>